<dbReference type="InterPro" id="IPR033116">
    <property type="entry name" value="TRYPSIN_SER"/>
</dbReference>
<dbReference type="PANTHER" id="PTHR24264:SF65">
    <property type="entry name" value="SRCR DOMAIN-CONTAINING PROTEIN"/>
    <property type="match status" value="1"/>
</dbReference>
<evidence type="ECO:0000256" key="3">
    <source>
        <dbReference type="ARBA" id="ARBA00022670"/>
    </source>
</evidence>
<dbReference type="Gene3D" id="2.40.10.10">
    <property type="entry name" value="Trypsin-like serine proteases"/>
    <property type="match status" value="1"/>
</dbReference>
<keyword evidence="3" id="KW-0645">Protease</keyword>
<dbReference type="EMBL" id="OU015568">
    <property type="protein sequence ID" value="CAG5084462.1"/>
    <property type="molecule type" value="Genomic_DNA"/>
</dbReference>
<evidence type="ECO:0000256" key="4">
    <source>
        <dbReference type="ARBA" id="ARBA00022801"/>
    </source>
</evidence>
<evidence type="ECO:0000256" key="1">
    <source>
        <dbReference type="ARBA" id="ARBA00004613"/>
    </source>
</evidence>
<evidence type="ECO:0000256" key="2">
    <source>
        <dbReference type="ARBA" id="ARBA00022525"/>
    </source>
</evidence>
<proteinExistence type="predicted"/>
<dbReference type="CDD" id="cd00190">
    <property type="entry name" value="Tryp_SPc"/>
    <property type="match status" value="1"/>
</dbReference>
<dbReference type="InterPro" id="IPR009003">
    <property type="entry name" value="Peptidase_S1_PA"/>
</dbReference>
<keyword evidence="5" id="KW-0720">Serine protease</keyword>
<accession>A0ABN7RWX8</accession>
<evidence type="ECO:0000313" key="7">
    <source>
        <dbReference type="EMBL" id="CAG5084462.1"/>
    </source>
</evidence>
<comment type="subcellular location">
    <subcellularLocation>
        <location evidence="1">Secreted</location>
    </subcellularLocation>
</comment>
<name>A0ABN7RWX8_OIKDI</name>
<keyword evidence="4" id="KW-0378">Hydrolase</keyword>
<dbReference type="InterPro" id="IPR001254">
    <property type="entry name" value="Trypsin_dom"/>
</dbReference>
<protein>
    <submittedName>
        <fullName evidence="7">Oidioi.mRNA.OKI2018_I69.PAR.g10647.t1.cds</fullName>
    </submittedName>
</protein>
<keyword evidence="2" id="KW-0964">Secreted</keyword>
<gene>
    <name evidence="7" type="ORF">OKIOD_LOCUS2205</name>
</gene>
<dbReference type="InterPro" id="IPR050127">
    <property type="entry name" value="Serine_Proteases_S1"/>
</dbReference>
<evidence type="ECO:0000259" key="6">
    <source>
        <dbReference type="PROSITE" id="PS50240"/>
    </source>
</evidence>
<organism evidence="7 8">
    <name type="scientific">Oikopleura dioica</name>
    <name type="common">Tunicate</name>
    <dbReference type="NCBI Taxonomy" id="34765"/>
    <lineage>
        <taxon>Eukaryota</taxon>
        <taxon>Metazoa</taxon>
        <taxon>Chordata</taxon>
        <taxon>Tunicata</taxon>
        <taxon>Appendicularia</taxon>
        <taxon>Copelata</taxon>
        <taxon>Oikopleuridae</taxon>
        <taxon>Oikopleura</taxon>
    </lineage>
</organism>
<evidence type="ECO:0000256" key="5">
    <source>
        <dbReference type="ARBA" id="ARBA00022825"/>
    </source>
</evidence>
<evidence type="ECO:0000313" key="8">
    <source>
        <dbReference type="Proteomes" id="UP001158576"/>
    </source>
</evidence>
<dbReference type="SUPFAM" id="SSF50494">
    <property type="entry name" value="Trypsin-like serine proteases"/>
    <property type="match status" value="1"/>
</dbReference>
<reference evidence="7 8" key="1">
    <citation type="submission" date="2021-04" db="EMBL/GenBank/DDBJ databases">
        <authorList>
            <person name="Bliznina A."/>
        </authorList>
    </citation>
    <scope>NUCLEOTIDE SEQUENCE [LARGE SCALE GENOMIC DNA]</scope>
</reference>
<sequence length="184" mass="19677">MRSLRTGPVSEFKLTSTDFIAHPNHTGENNDWCLIKFTDSIESADVDKIVSAPCLPSEVPAHGTECWIAGFGKTSKNKPSKTLKSAGIYLLDQEYCRNNSVYETLHEDDICAGLPDFDGNGLTDANTGACHGDSGGPLICDVDGKATLVGVVNRSRGCAEEGAPTIYASITHALSWIKDNVPSM</sequence>
<keyword evidence="8" id="KW-1185">Reference proteome</keyword>
<dbReference type="PANTHER" id="PTHR24264">
    <property type="entry name" value="TRYPSIN-RELATED"/>
    <property type="match status" value="1"/>
</dbReference>
<dbReference type="Proteomes" id="UP001158576">
    <property type="component" value="Chromosome PAR"/>
</dbReference>
<dbReference type="PROSITE" id="PS00135">
    <property type="entry name" value="TRYPSIN_SER"/>
    <property type="match status" value="1"/>
</dbReference>
<dbReference type="InterPro" id="IPR043504">
    <property type="entry name" value="Peptidase_S1_PA_chymotrypsin"/>
</dbReference>
<feature type="domain" description="Peptidase S1" evidence="6">
    <location>
        <begin position="1"/>
        <end position="182"/>
    </location>
</feature>
<dbReference type="PROSITE" id="PS50240">
    <property type="entry name" value="TRYPSIN_DOM"/>
    <property type="match status" value="1"/>
</dbReference>
<dbReference type="Pfam" id="PF00089">
    <property type="entry name" value="Trypsin"/>
    <property type="match status" value="1"/>
</dbReference>
<dbReference type="SMART" id="SM00020">
    <property type="entry name" value="Tryp_SPc"/>
    <property type="match status" value="1"/>
</dbReference>